<protein>
    <submittedName>
        <fullName evidence="2">Mobile element protein</fullName>
    </submittedName>
</protein>
<reference evidence="2 3" key="1">
    <citation type="submission" date="2016-06" db="EMBL/GenBank/DDBJ databases">
        <title>Respiratory ammonification of nitrate coupled to the oxidation of elemental sulfur in deep-sea autotrophic thermophilic bacteria.</title>
        <authorList>
            <person name="Slobodkina G.B."/>
            <person name="Mardanov A.V."/>
            <person name="Ravin N.V."/>
            <person name="Frolova A.A."/>
            <person name="Viryasiv M.B."/>
            <person name="Chernyh N.A."/>
            <person name="Bonch-Osmolovskaya E.A."/>
            <person name="Slobodkin A.I."/>
        </authorList>
    </citation>
    <scope>NUCLEOTIDE SEQUENCE [LARGE SCALE GENOMIC DNA]</scope>
    <source>
        <strain evidence="2 3">S69</strain>
    </source>
</reference>
<name>A0A1B9F2T0_9BACT</name>
<dbReference type="Proteomes" id="UP000093080">
    <property type="component" value="Unassembled WGS sequence"/>
</dbReference>
<feature type="domain" description="Transposase IS4-like" evidence="1">
    <location>
        <begin position="97"/>
        <end position="208"/>
    </location>
</feature>
<gene>
    <name evidence="2" type="ORF">DBT_2374</name>
</gene>
<sequence length="286" mass="33378">MHFKFLKQVISLNYCIVSIYLFSLYLHPKGETQSVINLQAFEAARGSQFYRICFVVGHLKYLSTFAYPPPCIFGKLASCIIWENDNESAKMKTYKGVIQGYNGLAMVDAKHQVIVHAEAFGNGQEQHLLEPIIEGASKTYKVLSSDKDIFKKVKLTADAGFHTKKNMEMVFSQGIDAYIADRHFRKRDPRFKNQDRFKQRARKERKSRLFTPRDFIFDMEQQSCICSAEKHLYVKNKNFVTRNGYKAIAFMGKKTECRVCKLRELCLRYPDRTEARQVHFFLWQGE</sequence>
<keyword evidence="3" id="KW-1185">Reference proteome</keyword>
<dbReference type="PANTHER" id="PTHR33408">
    <property type="entry name" value="TRANSPOSASE"/>
    <property type="match status" value="1"/>
</dbReference>
<evidence type="ECO:0000259" key="1">
    <source>
        <dbReference type="Pfam" id="PF01609"/>
    </source>
</evidence>
<dbReference type="AlphaFoldDB" id="A0A1B9F2T0"/>
<dbReference type="Pfam" id="PF01609">
    <property type="entry name" value="DDE_Tnp_1"/>
    <property type="match status" value="1"/>
</dbReference>
<dbReference type="PANTHER" id="PTHR33408:SF2">
    <property type="entry name" value="TRANSPOSASE DDE DOMAIN-CONTAINING PROTEIN"/>
    <property type="match status" value="1"/>
</dbReference>
<comment type="caution">
    <text evidence="2">The sequence shown here is derived from an EMBL/GenBank/DDBJ whole genome shotgun (WGS) entry which is preliminary data.</text>
</comment>
<dbReference type="EMBL" id="MAGO01000016">
    <property type="protein sequence ID" value="OCC14232.1"/>
    <property type="molecule type" value="Genomic_DNA"/>
</dbReference>
<evidence type="ECO:0000313" key="2">
    <source>
        <dbReference type="EMBL" id="OCC14232.1"/>
    </source>
</evidence>
<dbReference type="GO" id="GO:0004803">
    <property type="term" value="F:transposase activity"/>
    <property type="evidence" value="ECO:0007669"/>
    <property type="project" value="InterPro"/>
</dbReference>
<organism evidence="2 3">
    <name type="scientific">Dissulfuribacter thermophilus</name>
    <dbReference type="NCBI Taxonomy" id="1156395"/>
    <lineage>
        <taxon>Bacteria</taxon>
        <taxon>Pseudomonadati</taxon>
        <taxon>Thermodesulfobacteriota</taxon>
        <taxon>Dissulfuribacteria</taxon>
        <taxon>Dissulfuribacterales</taxon>
        <taxon>Dissulfuribacteraceae</taxon>
        <taxon>Dissulfuribacter</taxon>
    </lineage>
</organism>
<accession>A0A1B9F2T0</accession>
<dbReference type="STRING" id="1156395.DBT_2374"/>
<dbReference type="GO" id="GO:0006313">
    <property type="term" value="P:DNA transposition"/>
    <property type="evidence" value="ECO:0007669"/>
    <property type="project" value="InterPro"/>
</dbReference>
<proteinExistence type="predicted"/>
<dbReference type="OrthoDB" id="5368695at2"/>
<dbReference type="InterPro" id="IPR002559">
    <property type="entry name" value="Transposase_11"/>
</dbReference>
<evidence type="ECO:0000313" key="3">
    <source>
        <dbReference type="Proteomes" id="UP000093080"/>
    </source>
</evidence>
<dbReference type="GO" id="GO:0003677">
    <property type="term" value="F:DNA binding"/>
    <property type="evidence" value="ECO:0007669"/>
    <property type="project" value="InterPro"/>
</dbReference>